<evidence type="ECO:0000313" key="4">
    <source>
        <dbReference type="EMBL" id="OCC16550.1"/>
    </source>
</evidence>
<dbReference type="EMBL" id="MAGO01000001">
    <property type="protein sequence ID" value="OCC16550.1"/>
    <property type="molecule type" value="Genomic_DNA"/>
</dbReference>
<comment type="subcellular location">
    <subcellularLocation>
        <location evidence="2">Cytoplasm</location>
    </subcellularLocation>
</comment>
<accession>A0A1B9F9G3</accession>
<dbReference type="SUPFAM" id="SSF52402">
    <property type="entry name" value="Adenine nucleotide alpha hydrolases-like"/>
    <property type="match status" value="1"/>
</dbReference>
<dbReference type="PRINTS" id="PR01438">
    <property type="entry name" value="UNVRSLSTRESS"/>
</dbReference>
<dbReference type="CDD" id="cd00293">
    <property type="entry name" value="USP-like"/>
    <property type="match status" value="1"/>
</dbReference>
<dbReference type="AlphaFoldDB" id="A0A1B9F9G3"/>
<organism evidence="4 5">
    <name type="scientific">Dissulfuribacter thermophilus</name>
    <dbReference type="NCBI Taxonomy" id="1156395"/>
    <lineage>
        <taxon>Bacteria</taxon>
        <taxon>Pseudomonadati</taxon>
        <taxon>Thermodesulfobacteriota</taxon>
        <taxon>Dissulfuribacteria</taxon>
        <taxon>Dissulfuribacterales</taxon>
        <taxon>Dissulfuribacteraceae</taxon>
        <taxon>Dissulfuribacter</taxon>
    </lineage>
</organism>
<evidence type="ECO:0000313" key="5">
    <source>
        <dbReference type="Proteomes" id="UP000093080"/>
    </source>
</evidence>
<evidence type="ECO:0000256" key="1">
    <source>
        <dbReference type="ARBA" id="ARBA00008791"/>
    </source>
</evidence>
<comment type="similarity">
    <text evidence="1 2">Belongs to the universal stress protein A family.</text>
</comment>
<dbReference type="Proteomes" id="UP000093080">
    <property type="component" value="Unassembled WGS sequence"/>
</dbReference>
<name>A0A1B9F9G3_9BACT</name>
<proteinExistence type="inferred from homology"/>
<reference evidence="4 5" key="1">
    <citation type="submission" date="2016-06" db="EMBL/GenBank/DDBJ databases">
        <title>Respiratory ammonification of nitrate coupled to the oxidation of elemental sulfur in deep-sea autotrophic thermophilic bacteria.</title>
        <authorList>
            <person name="Slobodkina G.B."/>
            <person name="Mardanov A.V."/>
            <person name="Ravin N.V."/>
            <person name="Frolova A.A."/>
            <person name="Viryasiv M.B."/>
            <person name="Chernyh N.A."/>
            <person name="Bonch-Osmolovskaya E.A."/>
            <person name="Slobodkin A.I."/>
        </authorList>
    </citation>
    <scope>NUCLEOTIDE SEQUENCE [LARGE SCALE GENOMIC DNA]</scope>
    <source>
        <strain evidence="4 5">S69</strain>
    </source>
</reference>
<dbReference type="Pfam" id="PF00582">
    <property type="entry name" value="Usp"/>
    <property type="match status" value="1"/>
</dbReference>
<comment type="caution">
    <text evidence="4">The sequence shown here is derived from an EMBL/GenBank/DDBJ whole genome shotgun (WGS) entry which is preliminary data.</text>
</comment>
<dbReference type="PIRSF" id="PIRSF006276">
    <property type="entry name" value="UspA"/>
    <property type="match status" value="1"/>
</dbReference>
<evidence type="ECO:0000259" key="3">
    <source>
        <dbReference type="Pfam" id="PF00582"/>
    </source>
</evidence>
<dbReference type="InterPro" id="IPR014729">
    <property type="entry name" value="Rossmann-like_a/b/a_fold"/>
</dbReference>
<dbReference type="PANTHER" id="PTHR46268">
    <property type="entry name" value="STRESS RESPONSE PROTEIN NHAX"/>
    <property type="match status" value="1"/>
</dbReference>
<dbReference type="Gene3D" id="3.40.50.620">
    <property type="entry name" value="HUPs"/>
    <property type="match status" value="1"/>
</dbReference>
<feature type="domain" description="UspA" evidence="3">
    <location>
        <begin position="4"/>
        <end position="144"/>
    </location>
</feature>
<protein>
    <recommendedName>
        <fullName evidence="2">Universal stress protein</fullName>
    </recommendedName>
</protein>
<keyword evidence="2" id="KW-0963">Cytoplasm</keyword>
<dbReference type="PANTHER" id="PTHR46268:SF6">
    <property type="entry name" value="UNIVERSAL STRESS PROTEIN UP12"/>
    <property type="match status" value="1"/>
</dbReference>
<gene>
    <name evidence="4" type="ORF">DBT_0367</name>
</gene>
<keyword evidence="5" id="KW-1185">Reference proteome</keyword>
<sequence length="151" mass="16745">MIDIKKVLFPVDFTEGSKKIIPFVKFFTEKCGAELYLVHVIRGPEEFSGFEMGAAWFSSFEQELLKGAQKAMDRLLYEEFGNGADIHSEVLMGDAVDEIVNYANKNEIDIIVMGTHGRKGLEKVMFGSVAEGVVKSASCPVLTVNPHKVKL</sequence>
<evidence type="ECO:0000256" key="2">
    <source>
        <dbReference type="PIRNR" id="PIRNR006276"/>
    </source>
</evidence>
<dbReference type="STRING" id="1156395.DBT_0367"/>
<dbReference type="GO" id="GO:0005737">
    <property type="term" value="C:cytoplasm"/>
    <property type="evidence" value="ECO:0007669"/>
    <property type="project" value="UniProtKB-SubCell"/>
</dbReference>
<dbReference type="InterPro" id="IPR006015">
    <property type="entry name" value="Universal_stress_UspA"/>
</dbReference>
<dbReference type="InterPro" id="IPR006016">
    <property type="entry name" value="UspA"/>
</dbReference>